<feature type="compositionally biased region" description="Polar residues" evidence="1">
    <location>
        <begin position="154"/>
        <end position="169"/>
    </location>
</feature>
<dbReference type="OrthoDB" id="10264870at2759"/>
<accession>A0A9Q0K9N3</accession>
<comment type="caution">
    <text evidence="2">The sequence shown here is derived from an EMBL/GenBank/DDBJ whole genome shotgun (WGS) entry which is preliminary data.</text>
</comment>
<evidence type="ECO:0000256" key="1">
    <source>
        <dbReference type="SAM" id="MobiDB-lite"/>
    </source>
</evidence>
<keyword evidence="3" id="KW-1185">Reference proteome</keyword>
<organism evidence="2 3">
    <name type="scientific">Protea cynaroides</name>
    <dbReference type="NCBI Taxonomy" id="273540"/>
    <lineage>
        <taxon>Eukaryota</taxon>
        <taxon>Viridiplantae</taxon>
        <taxon>Streptophyta</taxon>
        <taxon>Embryophyta</taxon>
        <taxon>Tracheophyta</taxon>
        <taxon>Spermatophyta</taxon>
        <taxon>Magnoliopsida</taxon>
        <taxon>Proteales</taxon>
        <taxon>Proteaceae</taxon>
        <taxon>Protea</taxon>
    </lineage>
</organism>
<reference evidence="2" key="1">
    <citation type="journal article" date="2023" name="Plant J.">
        <title>The genome of the king protea, Protea cynaroides.</title>
        <authorList>
            <person name="Chang J."/>
            <person name="Duong T.A."/>
            <person name="Schoeman C."/>
            <person name="Ma X."/>
            <person name="Roodt D."/>
            <person name="Barker N."/>
            <person name="Li Z."/>
            <person name="Van de Peer Y."/>
            <person name="Mizrachi E."/>
        </authorList>
    </citation>
    <scope>NUCLEOTIDE SEQUENCE</scope>
    <source>
        <tissue evidence="2">Young leaves</tissue>
    </source>
</reference>
<dbReference type="CDD" id="cd22933">
    <property type="entry name" value="HFD_HFI1"/>
    <property type="match status" value="1"/>
</dbReference>
<gene>
    <name evidence="2" type="ORF">NE237_018286</name>
</gene>
<dbReference type="PANTHER" id="PTHR21277">
    <property type="entry name" value="TRANSCRIPTIONAL ADAPTER 1"/>
    <property type="match status" value="1"/>
</dbReference>
<dbReference type="Proteomes" id="UP001141806">
    <property type="component" value="Unassembled WGS sequence"/>
</dbReference>
<dbReference type="AlphaFoldDB" id="A0A9Q0K9N3"/>
<feature type="region of interest" description="Disordered" evidence="1">
    <location>
        <begin position="89"/>
        <end position="169"/>
    </location>
</feature>
<dbReference type="InterPro" id="IPR024738">
    <property type="entry name" value="Hfi1/Tada1"/>
</dbReference>
<evidence type="ECO:0000313" key="2">
    <source>
        <dbReference type="EMBL" id="KAJ4966437.1"/>
    </source>
</evidence>
<dbReference type="Pfam" id="PF12767">
    <property type="entry name" value="SAGA-Tad1"/>
    <property type="match status" value="1"/>
</dbReference>
<dbReference type="GO" id="GO:0003713">
    <property type="term" value="F:transcription coactivator activity"/>
    <property type="evidence" value="ECO:0007669"/>
    <property type="project" value="TreeGrafter"/>
</dbReference>
<dbReference type="PANTHER" id="PTHR21277:SF44">
    <property type="entry name" value="TRANSCRIPTIONAL REGULATOR OF RNA POLII, SAGA, SUBUNIT"/>
    <property type="match status" value="1"/>
</dbReference>
<protein>
    <submittedName>
        <fullName evidence="2">Uncharacterized protein</fullName>
    </submittedName>
</protein>
<dbReference type="GO" id="GO:0000124">
    <property type="term" value="C:SAGA complex"/>
    <property type="evidence" value="ECO:0007669"/>
    <property type="project" value="TreeGrafter"/>
</dbReference>
<sequence length="366" mass="40449">MIVWDSEIEMPPCWHSSRIDTVELKAQIIRKLGHEKAEKYFSLLNRLLSLRLRKPEFDKLLITTIGRKNLYLHNRLIGAIIKNACVAKTPPSRGSRVEGSLSVKIAKNDQRSSVDSVSGDAFSPSPRKGNSSYLRDLKFRDRPSPLGPLGKVQSIMSDESAPRTQGQQSATELFSLSGRPPAEVVSVEDGEEVEQMAGSPSIQSRSPVRAPLGIPFNMGGAGAHKILRNGLVSTFNLETCCNITELPDTLSLRNRLERKMEMEGVGISLDGANLLNNGLDAFLKRLIKPCMELAGSRTGHEHMNQINGQIIPSLNGAWPDRFIPRPSRSISASLLDFRVAMELNPQLLGEDRSIHLERVCLRAAEE</sequence>
<proteinExistence type="predicted"/>
<dbReference type="EMBL" id="JAMYWD010000007">
    <property type="protein sequence ID" value="KAJ4966437.1"/>
    <property type="molecule type" value="Genomic_DNA"/>
</dbReference>
<name>A0A9Q0K9N3_9MAGN</name>
<evidence type="ECO:0000313" key="3">
    <source>
        <dbReference type="Proteomes" id="UP001141806"/>
    </source>
</evidence>
<dbReference type="GO" id="GO:0006357">
    <property type="term" value="P:regulation of transcription by RNA polymerase II"/>
    <property type="evidence" value="ECO:0007669"/>
    <property type="project" value="TreeGrafter"/>
</dbReference>